<reference evidence="4 5" key="1">
    <citation type="submission" date="2017-04" db="EMBL/GenBank/DDBJ databases">
        <authorList>
            <person name="Afonso C.L."/>
            <person name="Miller P.J."/>
            <person name="Scott M.A."/>
            <person name="Spackman E."/>
            <person name="Goraichik I."/>
            <person name="Dimitrov K.M."/>
            <person name="Suarez D.L."/>
            <person name="Swayne D.E."/>
        </authorList>
    </citation>
    <scope>NUCLEOTIDE SEQUENCE [LARGE SCALE GENOMIC DNA]</scope>
    <source>
        <strain evidence="4 5">CGMCC 1.10972</strain>
    </source>
</reference>
<dbReference type="GO" id="GO:0016301">
    <property type="term" value="F:kinase activity"/>
    <property type="evidence" value="ECO:0007669"/>
    <property type="project" value="UniProtKB-KW"/>
</dbReference>
<dbReference type="Pfam" id="PF00294">
    <property type="entry name" value="PfkB"/>
    <property type="match status" value="1"/>
</dbReference>
<dbReference type="Proteomes" id="UP000192656">
    <property type="component" value="Unassembled WGS sequence"/>
</dbReference>
<feature type="domain" description="Carbohydrate kinase PfkB" evidence="3">
    <location>
        <begin position="14"/>
        <end position="298"/>
    </location>
</feature>
<dbReference type="InterPro" id="IPR011611">
    <property type="entry name" value="PfkB_dom"/>
</dbReference>
<dbReference type="AlphaFoldDB" id="A0A1W1ZCW8"/>
<dbReference type="OrthoDB" id="9795789at2"/>
<dbReference type="PROSITE" id="PS00584">
    <property type="entry name" value="PFKB_KINASES_2"/>
    <property type="match status" value="1"/>
</dbReference>
<evidence type="ECO:0000256" key="1">
    <source>
        <dbReference type="ARBA" id="ARBA00022679"/>
    </source>
</evidence>
<evidence type="ECO:0000313" key="4">
    <source>
        <dbReference type="EMBL" id="SMC46253.1"/>
    </source>
</evidence>
<dbReference type="InterPro" id="IPR029056">
    <property type="entry name" value="Ribokinase-like"/>
</dbReference>
<sequence>MSEEATCFDPQGRRVVCLGLAAFDYLWQVVELPEGTSAKVRAHDFLTRGGGMAATAAVAVARLGGEAAFWGRAGQDREGEEMKAELATERVDVDAFRLFACGRSSISGVFVDPAGERHIANFRGEALPVEADWLPLADLKRAGALLADPRWPEGAEAAFRSARDKGVPTVLDADVADREVFERLLPLTDHAIFSEPALAAFAGRNEADALAAVARHGCRIAAVTKGSAGVSFLEAGNFSHLPAFDLEVVDTTGAGDVFHGAYALAIAAGLSIHCAMGFAAAAAALKCTQPGGRQGIPTFDETMHFWSSNQ</sequence>
<dbReference type="RefSeq" id="WP_084408765.1">
    <property type="nucleotide sequence ID" value="NZ_FWXR01000002.1"/>
</dbReference>
<evidence type="ECO:0000259" key="3">
    <source>
        <dbReference type="Pfam" id="PF00294"/>
    </source>
</evidence>
<dbReference type="STRING" id="937218.SAMN06297251_102332"/>
<evidence type="ECO:0000313" key="5">
    <source>
        <dbReference type="Proteomes" id="UP000192656"/>
    </source>
</evidence>
<keyword evidence="5" id="KW-1185">Reference proteome</keyword>
<keyword evidence="2 4" id="KW-0418">Kinase</keyword>
<name>A0A1W1ZCW8_9HYPH</name>
<dbReference type="Gene3D" id="3.40.1190.20">
    <property type="match status" value="1"/>
</dbReference>
<accession>A0A1W1ZCW8</accession>
<dbReference type="SUPFAM" id="SSF53613">
    <property type="entry name" value="Ribokinase-like"/>
    <property type="match status" value="1"/>
</dbReference>
<dbReference type="PANTHER" id="PTHR10584:SF157">
    <property type="entry name" value="SULFOFRUCTOSE KINASE"/>
    <property type="match status" value="1"/>
</dbReference>
<dbReference type="PANTHER" id="PTHR10584">
    <property type="entry name" value="SUGAR KINASE"/>
    <property type="match status" value="1"/>
</dbReference>
<proteinExistence type="predicted"/>
<dbReference type="InterPro" id="IPR002173">
    <property type="entry name" value="Carboh/pur_kinase_PfkB_CS"/>
</dbReference>
<organism evidence="4 5">
    <name type="scientific">Fulvimarina manganoxydans</name>
    <dbReference type="NCBI Taxonomy" id="937218"/>
    <lineage>
        <taxon>Bacteria</taxon>
        <taxon>Pseudomonadati</taxon>
        <taxon>Pseudomonadota</taxon>
        <taxon>Alphaproteobacteria</taxon>
        <taxon>Hyphomicrobiales</taxon>
        <taxon>Aurantimonadaceae</taxon>
        <taxon>Fulvimarina</taxon>
    </lineage>
</organism>
<protein>
    <submittedName>
        <fullName evidence="4">Sulfofructose kinase</fullName>
    </submittedName>
</protein>
<gene>
    <name evidence="4" type="ORF">SAMN06297251_102332</name>
</gene>
<dbReference type="EMBL" id="FWXR01000002">
    <property type="protein sequence ID" value="SMC46253.1"/>
    <property type="molecule type" value="Genomic_DNA"/>
</dbReference>
<evidence type="ECO:0000256" key="2">
    <source>
        <dbReference type="ARBA" id="ARBA00022777"/>
    </source>
</evidence>
<dbReference type="GO" id="GO:0005829">
    <property type="term" value="C:cytosol"/>
    <property type="evidence" value="ECO:0007669"/>
    <property type="project" value="TreeGrafter"/>
</dbReference>
<keyword evidence="1" id="KW-0808">Transferase</keyword>